<proteinExistence type="predicted"/>
<accession>A0A409X6Z6</accession>
<gene>
    <name evidence="2" type="ORF">CVT26_008732</name>
</gene>
<evidence type="ECO:0000313" key="3">
    <source>
        <dbReference type="Proteomes" id="UP000284706"/>
    </source>
</evidence>
<feature type="compositionally biased region" description="Low complexity" evidence="1">
    <location>
        <begin position="238"/>
        <end position="253"/>
    </location>
</feature>
<feature type="region of interest" description="Disordered" evidence="1">
    <location>
        <begin position="226"/>
        <end position="297"/>
    </location>
</feature>
<sequence length="297" mass="33110">MSATFTNDSKTRRPHANLIRLDVKQDRHIPIQTQPPISYLFFEADIPTTRTDTAAAICRRNNDTTIHIRTSARTQSLLSFHHHNTTKTWPATSLSGRQPNLPLSQQGNNKGDSHAITWPSSARLLQHLHSDQPPLPSLEAQHTPISSTACSSNESAPYDFCQHFFLPNDPRSATILRPSQAEIQKPLEYPRPQRWMELQAVLDDMLDRPTCTDHWTRSAFASAAVSPTIHHESPDASTTPTPTTYVAPPTLTTGAHAIQHASQPRRPEAPIPSLTSNPFFNLDDLDPTSTLKRKPLP</sequence>
<comment type="caution">
    <text evidence="2">The sequence shown here is derived from an EMBL/GenBank/DDBJ whole genome shotgun (WGS) entry which is preliminary data.</text>
</comment>
<feature type="compositionally biased region" description="Polar residues" evidence="1">
    <location>
        <begin position="88"/>
        <end position="110"/>
    </location>
</feature>
<dbReference type="Proteomes" id="UP000284706">
    <property type="component" value="Unassembled WGS sequence"/>
</dbReference>
<reference evidence="2 3" key="1">
    <citation type="journal article" date="2018" name="Evol. Lett.">
        <title>Horizontal gene cluster transfer increased hallucinogenic mushroom diversity.</title>
        <authorList>
            <person name="Reynolds H.T."/>
            <person name="Vijayakumar V."/>
            <person name="Gluck-Thaler E."/>
            <person name="Korotkin H.B."/>
            <person name="Matheny P.B."/>
            <person name="Slot J.C."/>
        </authorList>
    </citation>
    <scope>NUCLEOTIDE SEQUENCE [LARGE SCALE GENOMIC DNA]</scope>
    <source>
        <strain evidence="2 3">SRW20</strain>
    </source>
</reference>
<protein>
    <submittedName>
        <fullName evidence="2">Uncharacterized protein</fullName>
    </submittedName>
</protein>
<keyword evidence="3" id="KW-1185">Reference proteome</keyword>
<feature type="non-terminal residue" evidence="2">
    <location>
        <position position="297"/>
    </location>
</feature>
<dbReference type="AlphaFoldDB" id="A0A409X6Z6"/>
<dbReference type="EMBL" id="NHYE01004052">
    <property type="protein sequence ID" value="PPQ86515.1"/>
    <property type="molecule type" value="Genomic_DNA"/>
</dbReference>
<organism evidence="2 3">
    <name type="scientific">Gymnopilus dilepis</name>
    <dbReference type="NCBI Taxonomy" id="231916"/>
    <lineage>
        <taxon>Eukaryota</taxon>
        <taxon>Fungi</taxon>
        <taxon>Dikarya</taxon>
        <taxon>Basidiomycota</taxon>
        <taxon>Agaricomycotina</taxon>
        <taxon>Agaricomycetes</taxon>
        <taxon>Agaricomycetidae</taxon>
        <taxon>Agaricales</taxon>
        <taxon>Agaricineae</taxon>
        <taxon>Hymenogastraceae</taxon>
        <taxon>Gymnopilus</taxon>
    </lineage>
</organism>
<feature type="region of interest" description="Disordered" evidence="1">
    <location>
        <begin position="88"/>
        <end position="116"/>
    </location>
</feature>
<evidence type="ECO:0000256" key="1">
    <source>
        <dbReference type="SAM" id="MobiDB-lite"/>
    </source>
</evidence>
<feature type="region of interest" description="Disordered" evidence="1">
    <location>
        <begin position="130"/>
        <end position="150"/>
    </location>
</feature>
<name>A0A409X6Z6_9AGAR</name>
<evidence type="ECO:0000313" key="2">
    <source>
        <dbReference type="EMBL" id="PPQ86515.1"/>
    </source>
</evidence>
<dbReference type="InParanoid" id="A0A409X6Z6"/>